<dbReference type="GO" id="GO:0006310">
    <property type="term" value="P:DNA recombination"/>
    <property type="evidence" value="ECO:0007669"/>
    <property type="project" value="UniProtKB-KW"/>
</dbReference>
<sequence>MATVKAYATAAGTRYRVRYRKPDGSQTDKRGFRTKRDANLFLATVEVKKASGDYIDPTRAGVTVSAIADSWLGAKKTALKPSAYRVLESAWRIHVEARWGSIRLVAIEHTDVQDWVTGIAASKSATTTIRAYGVLAGVLDAAVSDRRMPKNPARGVELPRKQRKRHVYLTHEQVDRLARAAGERALLVYMLAYTGLRWGEAIGLRVRDLDLKRHRIQVTENAVAVGSEIVVGTPKNHKQRSVPFPAFLRAKLKTASAGKRTDALVFGSNDEYEPRPRHANGWYAKAKTAANVPATLTLHDLRHTAASLAVSAGANVKALQRMLGHESAAMTLDLYADLFDDDLNSVAVALDRARSRALRAHNLPTIDSDGASPTTTGGDPVAA</sequence>
<keyword evidence="2" id="KW-0229">DNA integration</keyword>
<evidence type="ECO:0000256" key="3">
    <source>
        <dbReference type="ARBA" id="ARBA00023125"/>
    </source>
</evidence>
<dbReference type="Pfam" id="PF00589">
    <property type="entry name" value="Phage_integrase"/>
    <property type="match status" value="1"/>
</dbReference>
<evidence type="ECO:0000256" key="5">
    <source>
        <dbReference type="SAM" id="MobiDB-lite"/>
    </source>
</evidence>
<proteinExistence type="inferred from homology"/>
<protein>
    <submittedName>
        <fullName evidence="7">Site-specific integrase</fullName>
    </submittedName>
</protein>
<dbReference type="InterPro" id="IPR011010">
    <property type="entry name" value="DNA_brk_join_enz"/>
</dbReference>
<keyword evidence="3" id="KW-0238">DNA-binding</keyword>
<dbReference type="InterPro" id="IPR050090">
    <property type="entry name" value="Tyrosine_recombinase_XerCD"/>
</dbReference>
<evidence type="ECO:0000256" key="2">
    <source>
        <dbReference type="ARBA" id="ARBA00022908"/>
    </source>
</evidence>
<dbReference type="RefSeq" id="WP_146321851.1">
    <property type="nucleotide sequence ID" value="NZ_CP042305.1"/>
</dbReference>
<dbReference type="Pfam" id="PF14659">
    <property type="entry name" value="Phage_int_SAM_3"/>
    <property type="match status" value="1"/>
</dbReference>
<dbReference type="EMBL" id="CP042305">
    <property type="protein sequence ID" value="QDZ15817.1"/>
    <property type="molecule type" value="Genomic_DNA"/>
</dbReference>
<gene>
    <name evidence="7" type="ORF">FPZ11_14510</name>
</gene>
<organism evidence="7 8">
    <name type="scientific">Humibacter ginsenosidimutans</name>
    <dbReference type="NCBI Taxonomy" id="2599293"/>
    <lineage>
        <taxon>Bacteria</taxon>
        <taxon>Bacillati</taxon>
        <taxon>Actinomycetota</taxon>
        <taxon>Actinomycetes</taxon>
        <taxon>Micrococcales</taxon>
        <taxon>Microbacteriaceae</taxon>
        <taxon>Humibacter</taxon>
    </lineage>
</organism>
<dbReference type="PANTHER" id="PTHR30349">
    <property type="entry name" value="PHAGE INTEGRASE-RELATED"/>
    <property type="match status" value="1"/>
</dbReference>
<dbReference type="GO" id="GO:0015074">
    <property type="term" value="P:DNA integration"/>
    <property type="evidence" value="ECO:0007669"/>
    <property type="project" value="InterPro"/>
</dbReference>
<dbReference type="KEGG" id="huw:FPZ11_14510"/>
<evidence type="ECO:0000256" key="4">
    <source>
        <dbReference type="ARBA" id="ARBA00023172"/>
    </source>
</evidence>
<dbReference type="CDD" id="cd01189">
    <property type="entry name" value="INT_ICEBs1_C_like"/>
    <property type="match status" value="1"/>
</dbReference>
<evidence type="ECO:0000256" key="1">
    <source>
        <dbReference type="ARBA" id="ARBA00008857"/>
    </source>
</evidence>
<evidence type="ECO:0000259" key="6">
    <source>
        <dbReference type="PROSITE" id="PS51898"/>
    </source>
</evidence>
<dbReference type="GO" id="GO:0003677">
    <property type="term" value="F:DNA binding"/>
    <property type="evidence" value="ECO:0007669"/>
    <property type="project" value="UniProtKB-KW"/>
</dbReference>
<reference evidence="7 8" key="1">
    <citation type="submission" date="2019-07" db="EMBL/GenBank/DDBJ databases">
        <title>Full genome sequence of Humibacter sp. WJ7-1.</title>
        <authorList>
            <person name="Im W.-T."/>
        </authorList>
    </citation>
    <scope>NUCLEOTIDE SEQUENCE [LARGE SCALE GENOMIC DNA]</scope>
    <source>
        <strain evidence="7 8">WJ7-1</strain>
    </source>
</reference>
<feature type="domain" description="Tyr recombinase" evidence="6">
    <location>
        <begin position="164"/>
        <end position="348"/>
    </location>
</feature>
<keyword evidence="8" id="KW-1185">Reference proteome</keyword>
<dbReference type="InterPro" id="IPR010998">
    <property type="entry name" value="Integrase_recombinase_N"/>
</dbReference>
<dbReference type="AlphaFoldDB" id="A0A5B8M5D0"/>
<dbReference type="SUPFAM" id="SSF56349">
    <property type="entry name" value="DNA breaking-rejoining enzymes"/>
    <property type="match status" value="1"/>
</dbReference>
<dbReference type="InterPro" id="IPR013762">
    <property type="entry name" value="Integrase-like_cat_sf"/>
</dbReference>
<accession>A0A5B8M5D0</accession>
<evidence type="ECO:0000313" key="7">
    <source>
        <dbReference type="EMBL" id="QDZ15817.1"/>
    </source>
</evidence>
<dbReference type="Proteomes" id="UP000320216">
    <property type="component" value="Chromosome"/>
</dbReference>
<dbReference type="PROSITE" id="PS51898">
    <property type="entry name" value="TYR_RECOMBINASE"/>
    <property type="match status" value="1"/>
</dbReference>
<dbReference type="InterPro" id="IPR002104">
    <property type="entry name" value="Integrase_catalytic"/>
</dbReference>
<dbReference type="OrthoDB" id="1822491at2"/>
<dbReference type="PANTHER" id="PTHR30349:SF64">
    <property type="entry name" value="PROPHAGE INTEGRASE INTD-RELATED"/>
    <property type="match status" value="1"/>
</dbReference>
<name>A0A5B8M5D0_9MICO</name>
<evidence type="ECO:0000313" key="8">
    <source>
        <dbReference type="Proteomes" id="UP000320216"/>
    </source>
</evidence>
<comment type="similarity">
    <text evidence="1">Belongs to the 'phage' integrase family.</text>
</comment>
<dbReference type="Gene3D" id="1.10.443.10">
    <property type="entry name" value="Intergrase catalytic core"/>
    <property type="match status" value="1"/>
</dbReference>
<dbReference type="InterPro" id="IPR004107">
    <property type="entry name" value="Integrase_SAM-like_N"/>
</dbReference>
<keyword evidence="4" id="KW-0233">DNA recombination</keyword>
<dbReference type="Gene3D" id="1.10.150.130">
    <property type="match status" value="1"/>
</dbReference>
<feature type="region of interest" description="Disordered" evidence="5">
    <location>
        <begin position="364"/>
        <end position="383"/>
    </location>
</feature>